<evidence type="ECO:0000313" key="3">
    <source>
        <dbReference type="Proteomes" id="UP001060336"/>
    </source>
</evidence>
<dbReference type="RefSeq" id="WP_257771477.1">
    <property type="nucleotide sequence ID" value="NZ_CP102480.1"/>
</dbReference>
<dbReference type="Gene3D" id="1.10.3990.20">
    <property type="entry name" value="protein bp1543"/>
    <property type="match status" value="1"/>
</dbReference>
<dbReference type="EMBL" id="CP102480">
    <property type="protein sequence ID" value="UUX51787.1"/>
    <property type="molecule type" value="Genomic_DNA"/>
</dbReference>
<dbReference type="InterPro" id="IPR027373">
    <property type="entry name" value="RHH_dom"/>
</dbReference>
<evidence type="ECO:0000313" key="2">
    <source>
        <dbReference type="EMBL" id="UUX51787.1"/>
    </source>
</evidence>
<accession>A0A9J7AVI9</accession>
<sequence>MSETDPSRLRKRTVTVSGHQTSISLEEAFWEALKAIAQRRALSINTLVSEVDAKRSGNLSSALRVYVLADLQAGRSVPE</sequence>
<dbReference type="Pfam" id="PF13467">
    <property type="entry name" value="RHH_4"/>
    <property type="match status" value="1"/>
</dbReference>
<dbReference type="AlphaFoldDB" id="A0A9J7AVI9"/>
<gene>
    <name evidence="2" type="ORF">NUH88_08810</name>
</gene>
<feature type="domain" description="Ribbon-helix-helix" evidence="1">
    <location>
        <begin position="10"/>
        <end position="70"/>
    </location>
</feature>
<dbReference type="KEGG" id="naci:NUH88_08810"/>
<name>A0A9J7AVI9_9PROT</name>
<proteinExistence type="predicted"/>
<keyword evidence="3" id="KW-1185">Reference proteome</keyword>
<reference evidence="2" key="1">
    <citation type="submission" date="2022-08" db="EMBL/GenBank/DDBJ databases">
        <title>Nisaea acidiphila sp. nov., isolated from a marine algal debris and emended description of the genus Nisaea Urios et al. 2008.</title>
        <authorList>
            <person name="Kwon K."/>
        </authorList>
    </citation>
    <scope>NUCLEOTIDE SEQUENCE</scope>
    <source>
        <strain evidence="2">MEBiC11861</strain>
    </source>
</reference>
<dbReference type="Proteomes" id="UP001060336">
    <property type="component" value="Chromosome"/>
</dbReference>
<organism evidence="2 3">
    <name type="scientific">Nisaea acidiphila</name>
    <dbReference type="NCBI Taxonomy" id="1862145"/>
    <lineage>
        <taxon>Bacteria</taxon>
        <taxon>Pseudomonadati</taxon>
        <taxon>Pseudomonadota</taxon>
        <taxon>Alphaproteobacteria</taxon>
        <taxon>Rhodospirillales</taxon>
        <taxon>Thalassobaculaceae</taxon>
        <taxon>Nisaea</taxon>
    </lineage>
</organism>
<evidence type="ECO:0000259" key="1">
    <source>
        <dbReference type="Pfam" id="PF13467"/>
    </source>
</evidence>
<protein>
    <submittedName>
        <fullName evidence="2">Ribbon-helix-helix domain-containing protein</fullName>
    </submittedName>
</protein>
<dbReference type="InterPro" id="IPR038268">
    <property type="entry name" value="RHH_sf"/>
</dbReference>